<dbReference type="RefSeq" id="WP_092536619.1">
    <property type="nucleotide sequence ID" value="NZ_FNIM01000010.1"/>
</dbReference>
<dbReference type="SUPFAM" id="SSF55729">
    <property type="entry name" value="Acyl-CoA N-acyltransferases (Nat)"/>
    <property type="match status" value="1"/>
</dbReference>
<dbReference type="InterPro" id="IPR016181">
    <property type="entry name" value="Acyl_CoA_acyltransferase"/>
</dbReference>
<dbReference type="PANTHER" id="PTHR43626:SF4">
    <property type="entry name" value="GCN5-RELATED N-ACETYLTRANSFERASE 2, CHLOROPLASTIC"/>
    <property type="match status" value="1"/>
</dbReference>
<evidence type="ECO:0000259" key="3">
    <source>
        <dbReference type="PROSITE" id="PS51186"/>
    </source>
</evidence>
<name>A0A1H0DEB1_9ACTO</name>
<dbReference type="AlphaFoldDB" id="A0A1H0DEB1"/>
<dbReference type="InterPro" id="IPR045039">
    <property type="entry name" value="NSI-like"/>
</dbReference>
<dbReference type="EMBL" id="FNIM01000010">
    <property type="protein sequence ID" value="SDN68513.1"/>
    <property type="molecule type" value="Genomic_DNA"/>
</dbReference>
<accession>A0A1H0DEB1</accession>
<sequence length="144" mass="15649">MSELTYLTGRGSVAPDQIEGMFVGWPSPPSAAQLVAVMDGSYRRVWALDGDRVVGYISAISDGVLNAFIPWLEVHPDYQGRGIGAELVRRLLAQLDDMYAVDLCCDPEMLPYYERLGFARLAGAGLRNPGALTGENTPQTLSDL</sequence>
<protein>
    <submittedName>
        <fullName evidence="4">Acetyltransferase (GNAT) domain-containing protein</fullName>
    </submittedName>
</protein>
<organism evidence="4 5">
    <name type="scientific">Actinomyces ruminicola</name>
    <dbReference type="NCBI Taxonomy" id="332524"/>
    <lineage>
        <taxon>Bacteria</taxon>
        <taxon>Bacillati</taxon>
        <taxon>Actinomycetota</taxon>
        <taxon>Actinomycetes</taxon>
        <taxon>Actinomycetales</taxon>
        <taxon>Actinomycetaceae</taxon>
        <taxon>Actinomyces</taxon>
    </lineage>
</organism>
<gene>
    <name evidence="4" type="ORF">SAMN05216355_11046</name>
</gene>
<reference evidence="5" key="1">
    <citation type="submission" date="2016-10" db="EMBL/GenBank/DDBJ databases">
        <authorList>
            <person name="Varghese N."/>
            <person name="Submissions S."/>
        </authorList>
    </citation>
    <scope>NUCLEOTIDE SEQUENCE [LARGE SCALE GENOMIC DNA]</scope>
    <source>
        <strain evidence="5">DSM 27982</strain>
    </source>
</reference>
<evidence type="ECO:0000313" key="4">
    <source>
        <dbReference type="EMBL" id="SDN68513.1"/>
    </source>
</evidence>
<dbReference type="PANTHER" id="PTHR43626">
    <property type="entry name" value="ACYL-COA N-ACYLTRANSFERASE"/>
    <property type="match status" value="1"/>
</dbReference>
<evidence type="ECO:0000313" key="5">
    <source>
        <dbReference type="Proteomes" id="UP000198541"/>
    </source>
</evidence>
<dbReference type="Pfam" id="PF00583">
    <property type="entry name" value="Acetyltransf_1"/>
    <property type="match status" value="1"/>
</dbReference>
<dbReference type="PROSITE" id="PS51186">
    <property type="entry name" value="GNAT"/>
    <property type="match status" value="1"/>
</dbReference>
<dbReference type="GO" id="GO:0005737">
    <property type="term" value="C:cytoplasm"/>
    <property type="evidence" value="ECO:0007669"/>
    <property type="project" value="TreeGrafter"/>
</dbReference>
<dbReference type="Gene3D" id="3.40.630.30">
    <property type="match status" value="1"/>
</dbReference>
<keyword evidence="1 4" id="KW-0808">Transferase</keyword>
<proteinExistence type="predicted"/>
<evidence type="ECO:0000256" key="1">
    <source>
        <dbReference type="ARBA" id="ARBA00022679"/>
    </source>
</evidence>
<evidence type="ECO:0000256" key="2">
    <source>
        <dbReference type="ARBA" id="ARBA00023315"/>
    </source>
</evidence>
<dbReference type="InterPro" id="IPR000182">
    <property type="entry name" value="GNAT_dom"/>
</dbReference>
<keyword evidence="2" id="KW-0012">Acyltransferase</keyword>
<feature type="domain" description="N-acetyltransferase" evidence="3">
    <location>
        <begin position="4"/>
        <end position="139"/>
    </location>
</feature>
<dbReference type="CDD" id="cd04301">
    <property type="entry name" value="NAT_SF"/>
    <property type="match status" value="1"/>
</dbReference>
<dbReference type="GO" id="GO:0008080">
    <property type="term" value="F:N-acetyltransferase activity"/>
    <property type="evidence" value="ECO:0007669"/>
    <property type="project" value="InterPro"/>
</dbReference>
<keyword evidence="5" id="KW-1185">Reference proteome</keyword>
<dbReference type="Proteomes" id="UP000198541">
    <property type="component" value="Unassembled WGS sequence"/>
</dbReference>